<dbReference type="PROSITE" id="PS50048">
    <property type="entry name" value="ZN2_CY6_FUNGAL_2"/>
    <property type="match status" value="1"/>
</dbReference>
<dbReference type="GO" id="GO:0008270">
    <property type="term" value="F:zinc ion binding"/>
    <property type="evidence" value="ECO:0007669"/>
    <property type="project" value="InterPro"/>
</dbReference>
<evidence type="ECO:0000256" key="5">
    <source>
        <dbReference type="ARBA" id="ARBA00023242"/>
    </source>
</evidence>
<accession>A0A2T2NJ58</accession>
<keyword evidence="4" id="KW-0804">Transcription</keyword>
<dbReference type="InterPro" id="IPR001138">
    <property type="entry name" value="Zn2Cys6_DnaBD"/>
</dbReference>
<dbReference type="Gene3D" id="4.10.240.10">
    <property type="entry name" value="Zn(2)-C6 fungal-type DNA-binding domain"/>
    <property type="match status" value="1"/>
</dbReference>
<keyword evidence="9" id="KW-1185">Reference proteome</keyword>
<feature type="region of interest" description="Disordered" evidence="6">
    <location>
        <begin position="132"/>
        <end position="167"/>
    </location>
</feature>
<dbReference type="SUPFAM" id="SSF57701">
    <property type="entry name" value="Zn2/Cys6 DNA-binding domain"/>
    <property type="match status" value="1"/>
</dbReference>
<comment type="subcellular location">
    <subcellularLocation>
        <location evidence="1">Nucleus</location>
    </subcellularLocation>
</comment>
<dbReference type="PANTHER" id="PTHR47338">
    <property type="entry name" value="ZN(II)2CYS6 TRANSCRIPTION FACTOR (EUROFUNG)-RELATED"/>
    <property type="match status" value="1"/>
</dbReference>
<dbReference type="OrthoDB" id="4456959at2759"/>
<dbReference type="STRING" id="1448308.A0A2T2NJ58"/>
<feature type="compositionally biased region" description="Polar residues" evidence="6">
    <location>
        <begin position="132"/>
        <end position="143"/>
    </location>
</feature>
<dbReference type="InterPro" id="IPR036864">
    <property type="entry name" value="Zn2-C6_fun-type_DNA-bd_sf"/>
</dbReference>
<evidence type="ECO:0000313" key="9">
    <source>
        <dbReference type="Proteomes" id="UP000240883"/>
    </source>
</evidence>
<protein>
    <recommendedName>
        <fullName evidence="7">Zn(2)-C6 fungal-type domain-containing protein</fullName>
    </recommendedName>
</protein>
<dbReference type="Pfam" id="PF04082">
    <property type="entry name" value="Fungal_trans"/>
    <property type="match status" value="1"/>
</dbReference>
<dbReference type="Pfam" id="PF00172">
    <property type="entry name" value="Zn_clus"/>
    <property type="match status" value="1"/>
</dbReference>
<dbReference type="SMART" id="SM00906">
    <property type="entry name" value="Fungal_trans"/>
    <property type="match status" value="1"/>
</dbReference>
<feature type="region of interest" description="Disordered" evidence="6">
    <location>
        <begin position="1"/>
        <end position="23"/>
    </location>
</feature>
<dbReference type="CDD" id="cd00067">
    <property type="entry name" value="GAL4"/>
    <property type="match status" value="1"/>
</dbReference>
<evidence type="ECO:0000313" key="8">
    <source>
        <dbReference type="EMBL" id="PSN65475.1"/>
    </source>
</evidence>
<keyword evidence="2" id="KW-0479">Metal-binding</keyword>
<proteinExistence type="predicted"/>
<feature type="region of interest" description="Disordered" evidence="6">
    <location>
        <begin position="399"/>
        <end position="422"/>
    </location>
</feature>
<keyword evidence="3" id="KW-0805">Transcription regulation</keyword>
<dbReference type="EMBL" id="KZ678137">
    <property type="protein sequence ID" value="PSN65475.1"/>
    <property type="molecule type" value="Genomic_DNA"/>
</dbReference>
<feature type="compositionally biased region" description="Basic and acidic residues" evidence="6">
    <location>
        <begin position="99"/>
        <end position="110"/>
    </location>
</feature>
<keyword evidence="5" id="KW-0539">Nucleus</keyword>
<feature type="domain" description="Zn(2)-C6 fungal-type" evidence="7">
    <location>
        <begin position="27"/>
        <end position="57"/>
    </location>
</feature>
<organism evidence="8 9">
    <name type="scientific">Corynespora cassiicola Philippines</name>
    <dbReference type="NCBI Taxonomy" id="1448308"/>
    <lineage>
        <taxon>Eukaryota</taxon>
        <taxon>Fungi</taxon>
        <taxon>Dikarya</taxon>
        <taxon>Ascomycota</taxon>
        <taxon>Pezizomycotina</taxon>
        <taxon>Dothideomycetes</taxon>
        <taxon>Pleosporomycetidae</taxon>
        <taxon>Pleosporales</taxon>
        <taxon>Corynesporascaceae</taxon>
        <taxon>Corynespora</taxon>
    </lineage>
</organism>
<dbReference type="CDD" id="cd12148">
    <property type="entry name" value="fungal_TF_MHR"/>
    <property type="match status" value="1"/>
</dbReference>
<dbReference type="SMART" id="SM00066">
    <property type="entry name" value="GAL4"/>
    <property type="match status" value="1"/>
</dbReference>
<dbReference type="GO" id="GO:0005634">
    <property type="term" value="C:nucleus"/>
    <property type="evidence" value="ECO:0007669"/>
    <property type="project" value="UniProtKB-SubCell"/>
</dbReference>
<gene>
    <name evidence="8" type="ORF">BS50DRAFT_556125</name>
</gene>
<dbReference type="AlphaFoldDB" id="A0A2T2NJ58"/>
<evidence type="ECO:0000256" key="3">
    <source>
        <dbReference type="ARBA" id="ARBA00023015"/>
    </source>
</evidence>
<dbReference type="InterPro" id="IPR050815">
    <property type="entry name" value="TF_fung"/>
</dbReference>
<sequence length="779" mass="87643">MSTHSPDAGQDEPNGTAPSKAASESLACNGCRRAKLRCSRDRPNCAHCRKTGLDCVYETKRVKPGLKAGAVENLHRRLDALEQLVLAKESASQTSHSTVGEREIASQEASRESAAQNVLALLAKELPKLLNGSATTPLQNDSASRGAKRRRLDDNEVEMRPLQLDDAPSLPDPELLETFISAYFFHIHPIIPMIHQARFRQRLADTTGRKDLDAILHSMIIAASKFIPDNGLSTPLLNRTRRWVVSTAMECLSLENLQALIIIAFTDIGDGNTAKAWPLIGSLTRTVEYCQLTQEHEDSDHQPFCQAYESLDFTHDWTEIEERRRIFWNIFNLDRFCSISMGWNTSLTSDDVHRRLPCDGHLWRKRIPVLTPYFGIWDKSAGRIGNPIAFLPHYQSPGQSANDVDLQSQADTASSGGQIQSQSTDMSTVGAFAYNIEATESMSRIMSYFLQQKINTRDQREINSWLTRFKELDLRLVHWKMLLPQKWKSNMERQSTLMDPNLTTAHVTHNASMILLHQLIAYPPVTWGFRNRLPSSCSVEACFAAGVEIATIAHNYLSNSQDGSPIGPQFTFCVFIAARILLIHWKYHGESEPTEEFWSLVRSLEEIARRWTGFADPSQQRKTLAYRYAARLKELYGHCQKDPSFYINVVDFNKEIDHSPVVAGMRRPGEHVGHSRRESFPSSVTRWASSTANFQRPMSTRNLAVPPSPQALVPSHVSLPSTVNHAVHVDDGVPNGMDAGDFNTIPQMMFDQHFMSNMDRVIAFDDGSMFAATLEHGAW</sequence>
<evidence type="ECO:0000256" key="1">
    <source>
        <dbReference type="ARBA" id="ARBA00004123"/>
    </source>
</evidence>
<dbReference type="GO" id="GO:0000981">
    <property type="term" value="F:DNA-binding transcription factor activity, RNA polymerase II-specific"/>
    <property type="evidence" value="ECO:0007669"/>
    <property type="project" value="InterPro"/>
</dbReference>
<evidence type="ECO:0000256" key="2">
    <source>
        <dbReference type="ARBA" id="ARBA00022723"/>
    </source>
</evidence>
<dbReference type="Proteomes" id="UP000240883">
    <property type="component" value="Unassembled WGS sequence"/>
</dbReference>
<evidence type="ECO:0000256" key="6">
    <source>
        <dbReference type="SAM" id="MobiDB-lite"/>
    </source>
</evidence>
<evidence type="ECO:0000256" key="4">
    <source>
        <dbReference type="ARBA" id="ARBA00023163"/>
    </source>
</evidence>
<dbReference type="PANTHER" id="PTHR47338:SF23">
    <property type="entry name" value="ZN(II)2CYS6 TRANSCRIPTION FACTOR (EUROFUNG)"/>
    <property type="match status" value="1"/>
</dbReference>
<dbReference type="PROSITE" id="PS00463">
    <property type="entry name" value="ZN2_CY6_FUNGAL_1"/>
    <property type="match status" value="1"/>
</dbReference>
<dbReference type="GO" id="GO:0006351">
    <property type="term" value="P:DNA-templated transcription"/>
    <property type="evidence" value="ECO:0007669"/>
    <property type="project" value="InterPro"/>
</dbReference>
<feature type="region of interest" description="Disordered" evidence="6">
    <location>
        <begin position="90"/>
        <end position="110"/>
    </location>
</feature>
<name>A0A2T2NJ58_CORCC</name>
<dbReference type="InterPro" id="IPR007219">
    <property type="entry name" value="XnlR_reg_dom"/>
</dbReference>
<evidence type="ECO:0000259" key="7">
    <source>
        <dbReference type="PROSITE" id="PS50048"/>
    </source>
</evidence>
<reference evidence="8 9" key="1">
    <citation type="journal article" date="2018" name="Front. Microbiol.">
        <title>Genome-Wide Analysis of Corynespora cassiicola Leaf Fall Disease Putative Effectors.</title>
        <authorList>
            <person name="Lopez D."/>
            <person name="Ribeiro S."/>
            <person name="Label P."/>
            <person name="Fumanal B."/>
            <person name="Venisse J.S."/>
            <person name="Kohler A."/>
            <person name="de Oliveira R.R."/>
            <person name="Labutti K."/>
            <person name="Lipzen A."/>
            <person name="Lail K."/>
            <person name="Bauer D."/>
            <person name="Ohm R.A."/>
            <person name="Barry K.W."/>
            <person name="Spatafora J."/>
            <person name="Grigoriev I.V."/>
            <person name="Martin F.M."/>
            <person name="Pujade-Renaud V."/>
        </authorList>
    </citation>
    <scope>NUCLEOTIDE SEQUENCE [LARGE SCALE GENOMIC DNA]</scope>
    <source>
        <strain evidence="8 9">Philippines</strain>
    </source>
</reference>
<dbReference type="GO" id="GO:0003677">
    <property type="term" value="F:DNA binding"/>
    <property type="evidence" value="ECO:0007669"/>
    <property type="project" value="InterPro"/>
</dbReference>